<dbReference type="PATRIC" id="fig|1432052.4.peg.2285"/>
<gene>
    <name evidence="2" type="primary">chmD</name>
    <name evidence="2" type="ORF">BEI61_02044</name>
</gene>
<dbReference type="Proteomes" id="UP000094067">
    <property type="component" value="Unassembled WGS sequence"/>
</dbReference>
<organism evidence="2 3">
    <name type="scientific">Eisenbergiella tayi</name>
    <dbReference type="NCBI Taxonomy" id="1432052"/>
    <lineage>
        <taxon>Bacteria</taxon>
        <taxon>Bacillati</taxon>
        <taxon>Bacillota</taxon>
        <taxon>Clostridia</taxon>
        <taxon>Lachnospirales</taxon>
        <taxon>Lachnospiraceae</taxon>
        <taxon>Eisenbergiella</taxon>
    </lineage>
</organism>
<dbReference type="InterPro" id="IPR036291">
    <property type="entry name" value="NAD(P)-bd_dom_sf"/>
</dbReference>
<reference evidence="2 3" key="1">
    <citation type="submission" date="2016-07" db="EMBL/GenBank/DDBJ databases">
        <title>Characterization of isolates of Eisenbergiella tayi derived from blood cultures, using whole genome sequencing.</title>
        <authorList>
            <person name="Burdz T."/>
            <person name="Wiebe D."/>
            <person name="Huynh C."/>
            <person name="Bernard K."/>
        </authorList>
    </citation>
    <scope>NUCLEOTIDE SEQUENCE [LARGE SCALE GENOMIC DNA]</scope>
    <source>
        <strain evidence="2 3">NML 110608</strain>
    </source>
</reference>
<dbReference type="Pfam" id="PF01370">
    <property type="entry name" value="Epimerase"/>
    <property type="match status" value="1"/>
</dbReference>
<dbReference type="EC" id="1.1.1.-" evidence="2"/>
<comment type="caution">
    <text evidence="2">The sequence shown here is derived from an EMBL/GenBank/DDBJ whole genome shotgun (WGS) entry which is preliminary data.</text>
</comment>
<sequence length="319" mass="35489">MKAVVIGGCGHIGTYLVPRLVKAGYQVVSVTRGQSKPYLPSHAWDEVENVILDREEEEKDGTFAKKIAAMNADVVIDLITFKAESTYQMVEALKGTNLSHYLFCASIWAHGHATIVPAPEDLPRHPLEDYGINKAKSEAYLHEQYRKDGFPETVVMPGHITGPGWNCINPTGNLDPLVFQKIGRGEGIVLPNMGMETVHHVHADDVAQVFMNAICCRGQALGESFHAVAPHAMTLLGFAEAMYAWFGKQPDISFLPWKEWCEYTAVDSFINSTWSHVTHSDNYSIEKGKKLINYNPRYTILQAVEESVNSMLERGVITV</sequence>
<evidence type="ECO:0000259" key="1">
    <source>
        <dbReference type="Pfam" id="PF01370"/>
    </source>
</evidence>
<keyword evidence="2" id="KW-0560">Oxidoreductase</keyword>
<dbReference type="PANTHER" id="PTHR43245">
    <property type="entry name" value="BIFUNCTIONAL POLYMYXIN RESISTANCE PROTEIN ARNA"/>
    <property type="match status" value="1"/>
</dbReference>
<protein>
    <submittedName>
        <fullName evidence="2">dTDP-4-oxo-6-deoxy-D-allose reductase</fullName>
        <ecNumber evidence="2">1.1.1.-</ecNumber>
    </submittedName>
</protein>
<evidence type="ECO:0000313" key="3">
    <source>
        <dbReference type="Proteomes" id="UP000094067"/>
    </source>
</evidence>
<evidence type="ECO:0000313" key="2">
    <source>
        <dbReference type="EMBL" id="ODM06155.1"/>
    </source>
</evidence>
<dbReference type="RefSeq" id="WP_069152200.1">
    <property type="nucleotide sequence ID" value="NZ_DAWDRA010000021.1"/>
</dbReference>
<feature type="domain" description="NAD-dependent epimerase/dehydratase" evidence="1">
    <location>
        <begin position="4"/>
        <end position="212"/>
    </location>
</feature>
<accession>A0A1E3ABJ8</accession>
<proteinExistence type="predicted"/>
<name>A0A1E3ABJ8_9FIRM</name>
<dbReference type="Gene3D" id="3.40.50.720">
    <property type="entry name" value="NAD(P)-binding Rossmann-like Domain"/>
    <property type="match status" value="1"/>
</dbReference>
<dbReference type="InterPro" id="IPR001509">
    <property type="entry name" value="Epimerase_deHydtase"/>
</dbReference>
<dbReference type="EMBL" id="MCGH01000002">
    <property type="protein sequence ID" value="ODM06155.1"/>
    <property type="molecule type" value="Genomic_DNA"/>
</dbReference>
<dbReference type="InterPro" id="IPR050177">
    <property type="entry name" value="Lipid_A_modif_metabolic_enz"/>
</dbReference>
<dbReference type="AlphaFoldDB" id="A0A1E3ABJ8"/>
<dbReference type="GO" id="GO:0016491">
    <property type="term" value="F:oxidoreductase activity"/>
    <property type="evidence" value="ECO:0007669"/>
    <property type="project" value="UniProtKB-KW"/>
</dbReference>
<dbReference type="SUPFAM" id="SSF51735">
    <property type="entry name" value="NAD(P)-binding Rossmann-fold domains"/>
    <property type="match status" value="1"/>
</dbReference>